<comment type="similarity">
    <text evidence="9">Belongs to the MntA antitoxin family.</text>
</comment>
<dbReference type="CDD" id="cd05403">
    <property type="entry name" value="NT_KNTase_like"/>
    <property type="match status" value="1"/>
</dbReference>
<dbReference type="GO" id="GO:0016779">
    <property type="term" value="F:nucleotidyltransferase activity"/>
    <property type="evidence" value="ECO:0007669"/>
    <property type="project" value="UniProtKB-KW"/>
</dbReference>
<evidence type="ECO:0000313" key="12">
    <source>
        <dbReference type="Proteomes" id="UP000366872"/>
    </source>
</evidence>
<evidence type="ECO:0000256" key="7">
    <source>
        <dbReference type="ARBA" id="ARBA00022840"/>
    </source>
</evidence>
<keyword evidence="5" id="KW-0479">Metal-binding</keyword>
<keyword evidence="4" id="KW-0548">Nucleotidyltransferase</keyword>
<dbReference type="AlphaFoldDB" id="A0A6C2U7Q2"/>
<gene>
    <name evidence="11" type="ORF">PDESU_04440</name>
</gene>
<dbReference type="EMBL" id="CAAHFG010000003">
    <property type="protein sequence ID" value="VGO15853.1"/>
    <property type="molecule type" value="Genomic_DNA"/>
</dbReference>
<proteinExistence type="inferred from homology"/>
<keyword evidence="2" id="KW-1277">Toxin-antitoxin system</keyword>
<keyword evidence="8" id="KW-0460">Magnesium</keyword>
<dbReference type="Proteomes" id="UP000366872">
    <property type="component" value="Unassembled WGS sequence"/>
</dbReference>
<evidence type="ECO:0000256" key="9">
    <source>
        <dbReference type="ARBA" id="ARBA00038276"/>
    </source>
</evidence>
<evidence type="ECO:0000313" key="11">
    <source>
        <dbReference type="EMBL" id="VGO15853.1"/>
    </source>
</evidence>
<keyword evidence="3" id="KW-0808">Transferase</keyword>
<evidence type="ECO:0000256" key="2">
    <source>
        <dbReference type="ARBA" id="ARBA00022649"/>
    </source>
</evidence>
<dbReference type="SUPFAM" id="SSF81301">
    <property type="entry name" value="Nucleotidyltransferase"/>
    <property type="match status" value="1"/>
</dbReference>
<evidence type="ECO:0000256" key="3">
    <source>
        <dbReference type="ARBA" id="ARBA00022679"/>
    </source>
</evidence>
<keyword evidence="6" id="KW-0547">Nucleotide-binding</keyword>
<keyword evidence="7" id="KW-0067">ATP-binding</keyword>
<evidence type="ECO:0000256" key="1">
    <source>
        <dbReference type="ARBA" id="ARBA00001946"/>
    </source>
</evidence>
<dbReference type="InterPro" id="IPR043519">
    <property type="entry name" value="NT_sf"/>
</dbReference>
<dbReference type="Gene3D" id="3.30.460.10">
    <property type="entry name" value="Beta Polymerase, domain 2"/>
    <property type="match status" value="1"/>
</dbReference>
<protein>
    <recommendedName>
        <fullName evidence="10">Polymerase nucleotidyl transferase domain-containing protein</fullName>
    </recommendedName>
</protein>
<dbReference type="InterPro" id="IPR002934">
    <property type="entry name" value="Polymerase_NTP_transf_dom"/>
</dbReference>
<dbReference type="PANTHER" id="PTHR33571:SF14">
    <property type="entry name" value="PROTEIN ADENYLYLTRANSFERASE MJ0435-RELATED"/>
    <property type="match status" value="1"/>
</dbReference>
<dbReference type="GO" id="GO:0046872">
    <property type="term" value="F:metal ion binding"/>
    <property type="evidence" value="ECO:0007669"/>
    <property type="project" value="UniProtKB-KW"/>
</dbReference>
<dbReference type="InterPro" id="IPR052038">
    <property type="entry name" value="Type-VII_TA_antitoxin"/>
</dbReference>
<reference evidence="11 12" key="1">
    <citation type="submission" date="2019-04" db="EMBL/GenBank/DDBJ databases">
        <authorList>
            <person name="Van Vliet M D."/>
        </authorList>
    </citation>
    <scope>NUCLEOTIDE SEQUENCE [LARGE SCALE GENOMIC DNA]</scope>
    <source>
        <strain evidence="11 12">F1</strain>
    </source>
</reference>
<dbReference type="Pfam" id="PF01909">
    <property type="entry name" value="NTP_transf_2"/>
    <property type="match status" value="1"/>
</dbReference>
<organism evidence="11 12">
    <name type="scientific">Pontiella desulfatans</name>
    <dbReference type="NCBI Taxonomy" id="2750659"/>
    <lineage>
        <taxon>Bacteria</taxon>
        <taxon>Pseudomonadati</taxon>
        <taxon>Kiritimatiellota</taxon>
        <taxon>Kiritimatiellia</taxon>
        <taxon>Kiritimatiellales</taxon>
        <taxon>Pontiellaceae</taxon>
        <taxon>Pontiella</taxon>
    </lineage>
</organism>
<name>A0A6C2U7Q2_PONDE</name>
<accession>A0A6C2U7Q2</accession>
<dbReference type="PANTHER" id="PTHR33571">
    <property type="entry name" value="SSL8005 PROTEIN"/>
    <property type="match status" value="1"/>
</dbReference>
<sequence>MNLPEIKKSVAPICKRYDVRRLDVFGSYARGEQHMGSDIDFCVSFRDLPPAEYAKKFFGLLHELEDTLHTSIDLLTASSIKKPSLRQDIKQNGVCVYGQ</sequence>
<evidence type="ECO:0000256" key="8">
    <source>
        <dbReference type="ARBA" id="ARBA00022842"/>
    </source>
</evidence>
<comment type="cofactor">
    <cofactor evidence="1">
        <name>Mg(2+)</name>
        <dbReference type="ChEBI" id="CHEBI:18420"/>
    </cofactor>
</comment>
<keyword evidence="12" id="KW-1185">Reference proteome</keyword>
<evidence type="ECO:0000256" key="4">
    <source>
        <dbReference type="ARBA" id="ARBA00022695"/>
    </source>
</evidence>
<feature type="domain" description="Polymerase nucleotidyl transferase" evidence="10">
    <location>
        <begin position="13"/>
        <end position="94"/>
    </location>
</feature>
<dbReference type="RefSeq" id="WP_136081419.1">
    <property type="nucleotide sequence ID" value="NZ_CAAHFG010000003.1"/>
</dbReference>
<evidence type="ECO:0000256" key="5">
    <source>
        <dbReference type="ARBA" id="ARBA00022723"/>
    </source>
</evidence>
<evidence type="ECO:0000259" key="10">
    <source>
        <dbReference type="Pfam" id="PF01909"/>
    </source>
</evidence>
<evidence type="ECO:0000256" key="6">
    <source>
        <dbReference type="ARBA" id="ARBA00022741"/>
    </source>
</evidence>
<dbReference type="GO" id="GO:0005524">
    <property type="term" value="F:ATP binding"/>
    <property type="evidence" value="ECO:0007669"/>
    <property type="project" value="UniProtKB-KW"/>
</dbReference>